<proteinExistence type="inferred from homology"/>
<dbReference type="InterPro" id="IPR004540">
    <property type="entry name" value="Transl_elong_EFG/EF2"/>
</dbReference>
<dbReference type="Pfam" id="PF03144">
    <property type="entry name" value="GTP_EFTU_D2"/>
    <property type="match status" value="1"/>
</dbReference>
<dbReference type="SMART" id="SM00889">
    <property type="entry name" value="EFG_IV"/>
    <property type="match status" value="1"/>
</dbReference>
<feature type="domain" description="Tr-type G" evidence="6">
    <location>
        <begin position="1"/>
        <end position="176"/>
    </location>
</feature>
<evidence type="ECO:0000313" key="7">
    <source>
        <dbReference type="EMBL" id="SVA84803.1"/>
    </source>
</evidence>
<dbReference type="Pfam" id="PF00009">
    <property type="entry name" value="GTP_EFTU"/>
    <property type="match status" value="1"/>
</dbReference>
<dbReference type="Pfam" id="PF14492">
    <property type="entry name" value="EFG_III"/>
    <property type="match status" value="1"/>
</dbReference>
<dbReference type="FunFam" id="3.30.230.10:FF:000003">
    <property type="entry name" value="Elongation factor G"/>
    <property type="match status" value="1"/>
</dbReference>
<dbReference type="GO" id="GO:0003924">
    <property type="term" value="F:GTPase activity"/>
    <property type="evidence" value="ECO:0007669"/>
    <property type="project" value="InterPro"/>
</dbReference>
<keyword evidence="4" id="KW-0648">Protein biosynthesis</keyword>
<dbReference type="NCBIfam" id="TIGR00484">
    <property type="entry name" value="EF-G"/>
    <property type="match status" value="1"/>
</dbReference>
<dbReference type="NCBIfam" id="NF009381">
    <property type="entry name" value="PRK12740.1-5"/>
    <property type="match status" value="1"/>
</dbReference>
<dbReference type="Pfam" id="PF00679">
    <property type="entry name" value="EFG_C"/>
    <property type="match status" value="1"/>
</dbReference>
<dbReference type="Gene3D" id="3.30.230.10">
    <property type="match status" value="1"/>
</dbReference>
<dbReference type="InterPro" id="IPR005517">
    <property type="entry name" value="Transl_elong_EFG/EF2_IV"/>
</dbReference>
<dbReference type="Gene3D" id="3.30.70.240">
    <property type="match status" value="1"/>
</dbReference>
<dbReference type="InterPro" id="IPR041095">
    <property type="entry name" value="EFG_II"/>
</dbReference>
<organism evidence="7">
    <name type="scientific">marine metagenome</name>
    <dbReference type="NCBI Taxonomy" id="408172"/>
    <lineage>
        <taxon>unclassified sequences</taxon>
        <taxon>metagenomes</taxon>
        <taxon>ecological metagenomes</taxon>
    </lineage>
</organism>
<dbReference type="InterPro" id="IPR000640">
    <property type="entry name" value="EFG_V-like"/>
</dbReference>
<dbReference type="GO" id="GO:0032790">
    <property type="term" value="P:ribosome disassembly"/>
    <property type="evidence" value="ECO:0007669"/>
    <property type="project" value="TreeGrafter"/>
</dbReference>
<sequence>DGVAGVEPQTETVWRQADRYSVPRICFVNKMDRAGANLQRTCKMMVDRLDASPAIVHLPIGEEQEFKGVIDLTDMSAWLFEGDKGEESVRSEIPADLLADAESARDTLVEKVGEVDDQIMISYIEGHEVNSHELRAALRRATLSNLLTPVLCGSALRNKGLQNLLDAVIGFLPSPLDVPPVIANVVDSEEKEELKPTDDAPLSGLAFKIVSDPYVGRLAYVRVYRGILKTGETILNTATGERERVGRLLRMHANEREEVDAIYAGGIGAAIGLKKTSTGDTLCAQSTPVLLESITFPEPVMSVSLEPASKEDQDRMGTTLSKMSEEDPTFRWRFDEETGQTIISGMGELHLEVIVDRMLLEHRVDATVGRPEVSYREAIGKPAAAEGRFVRQSGGRGQFGVVEIEIEPLEGEVYEFENRLVGGSVPREYVPAVRQGIQEALDSGPLAGYPVLGVKVALVDGDYHPVDSSELAFKAAGSIALREAIRKASPYLLEPVMKIEIRVPDEHLGSVIGDLNGRRGQVLGTEAFGKLQVITARIPLGETFGYSTDIRSLTQGRATHSMEFDSYQQAPKSIVGELTRQSVGAPA</sequence>
<dbReference type="EMBL" id="UINC01020123">
    <property type="protein sequence ID" value="SVA84803.1"/>
    <property type="molecule type" value="Genomic_DNA"/>
</dbReference>
<dbReference type="InterPro" id="IPR009000">
    <property type="entry name" value="Transl_B-barrel_sf"/>
</dbReference>
<name>A0A381Z7P5_9ZZZZ</name>
<dbReference type="GO" id="GO:0005525">
    <property type="term" value="F:GTP binding"/>
    <property type="evidence" value="ECO:0007669"/>
    <property type="project" value="UniProtKB-KW"/>
</dbReference>
<dbReference type="PANTHER" id="PTHR43261">
    <property type="entry name" value="TRANSLATION ELONGATION FACTOR G-RELATED"/>
    <property type="match status" value="1"/>
</dbReference>
<protein>
    <recommendedName>
        <fullName evidence="6">Tr-type G domain-containing protein</fullName>
    </recommendedName>
</protein>
<dbReference type="SMART" id="SM00838">
    <property type="entry name" value="EFG_C"/>
    <property type="match status" value="1"/>
</dbReference>
<dbReference type="CDD" id="cd03713">
    <property type="entry name" value="EFG_mtEFG_C"/>
    <property type="match status" value="1"/>
</dbReference>
<keyword evidence="2" id="KW-0547">Nucleotide-binding</keyword>
<dbReference type="InterPro" id="IPR009022">
    <property type="entry name" value="EFG_III"/>
</dbReference>
<reference evidence="7" key="1">
    <citation type="submission" date="2018-05" db="EMBL/GenBank/DDBJ databases">
        <authorList>
            <person name="Lanie J.A."/>
            <person name="Ng W.-L."/>
            <person name="Kazmierczak K.M."/>
            <person name="Andrzejewski T.M."/>
            <person name="Davidsen T.M."/>
            <person name="Wayne K.J."/>
            <person name="Tettelin H."/>
            <person name="Glass J.I."/>
            <person name="Rusch D."/>
            <person name="Podicherti R."/>
            <person name="Tsui H.-C.T."/>
            <person name="Winkler M.E."/>
        </authorList>
    </citation>
    <scope>NUCLEOTIDE SEQUENCE</scope>
</reference>
<dbReference type="Gene3D" id="2.40.30.10">
    <property type="entry name" value="Translation factors"/>
    <property type="match status" value="1"/>
</dbReference>
<dbReference type="Gene3D" id="3.40.50.300">
    <property type="entry name" value="P-loop containing nucleotide triphosphate hydrolases"/>
    <property type="match status" value="1"/>
</dbReference>
<dbReference type="SUPFAM" id="SSF52540">
    <property type="entry name" value="P-loop containing nucleoside triphosphate hydrolases"/>
    <property type="match status" value="1"/>
</dbReference>
<dbReference type="SUPFAM" id="SSF50447">
    <property type="entry name" value="Translation proteins"/>
    <property type="match status" value="1"/>
</dbReference>
<dbReference type="CDD" id="cd04088">
    <property type="entry name" value="EFG_mtEFG_II"/>
    <property type="match status" value="1"/>
</dbReference>
<dbReference type="FunFam" id="2.40.30.10:FF:000006">
    <property type="entry name" value="Elongation factor G"/>
    <property type="match status" value="1"/>
</dbReference>
<evidence type="ECO:0000256" key="5">
    <source>
        <dbReference type="ARBA" id="ARBA00023134"/>
    </source>
</evidence>
<evidence type="ECO:0000256" key="2">
    <source>
        <dbReference type="ARBA" id="ARBA00022741"/>
    </source>
</evidence>
<dbReference type="InterPro" id="IPR047872">
    <property type="entry name" value="EFG_IV"/>
</dbReference>
<dbReference type="SUPFAM" id="SSF54211">
    <property type="entry name" value="Ribosomal protein S5 domain 2-like"/>
    <property type="match status" value="1"/>
</dbReference>
<accession>A0A381Z7P5</accession>
<evidence type="ECO:0000256" key="4">
    <source>
        <dbReference type="ARBA" id="ARBA00022917"/>
    </source>
</evidence>
<dbReference type="InterPro" id="IPR004161">
    <property type="entry name" value="EFTu-like_2"/>
</dbReference>
<dbReference type="InterPro" id="IPR014721">
    <property type="entry name" value="Ribsml_uS5_D2-typ_fold_subgr"/>
</dbReference>
<keyword evidence="3" id="KW-0251">Elongation factor</keyword>
<dbReference type="Pfam" id="PF03764">
    <property type="entry name" value="EFG_IV"/>
    <property type="match status" value="1"/>
</dbReference>
<dbReference type="InterPro" id="IPR020568">
    <property type="entry name" value="Ribosomal_Su5_D2-typ_SF"/>
</dbReference>
<dbReference type="Gene3D" id="3.30.70.870">
    <property type="entry name" value="Elongation Factor G (Translational Gtpase), domain 3"/>
    <property type="match status" value="1"/>
</dbReference>
<keyword evidence="5" id="KW-0342">GTP-binding</keyword>
<evidence type="ECO:0000256" key="3">
    <source>
        <dbReference type="ARBA" id="ARBA00022768"/>
    </source>
</evidence>
<comment type="similarity">
    <text evidence="1">Belongs to the TRAFAC class translation factor GTPase superfamily. Classic translation factor GTPase family. EF-G/EF-2 subfamily.</text>
</comment>
<dbReference type="AlphaFoldDB" id="A0A381Z7P5"/>
<dbReference type="SUPFAM" id="SSF54980">
    <property type="entry name" value="EF-G C-terminal domain-like"/>
    <property type="match status" value="2"/>
</dbReference>
<dbReference type="InterPro" id="IPR027417">
    <property type="entry name" value="P-loop_NTPase"/>
</dbReference>
<dbReference type="FunFam" id="3.30.70.240:FF:000001">
    <property type="entry name" value="Elongation factor G"/>
    <property type="match status" value="1"/>
</dbReference>
<dbReference type="InterPro" id="IPR000795">
    <property type="entry name" value="T_Tr_GTP-bd_dom"/>
</dbReference>
<dbReference type="InterPro" id="IPR035649">
    <property type="entry name" value="EFG_V"/>
</dbReference>
<dbReference type="CDD" id="cd16262">
    <property type="entry name" value="EFG_III"/>
    <property type="match status" value="1"/>
</dbReference>
<dbReference type="PANTHER" id="PTHR43261:SF1">
    <property type="entry name" value="RIBOSOME-RELEASING FACTOR 2, MITOCHONDRIAL"/>
    <property type="match status" value="1"/>
</dbReference>
<gene>
    <name evidence="7" type="ORF">METZ01_LOCUS137657</name>
</gene>
<dbReference type="FunFam" id="3.30.70.870:FF:000001">
    <property type="entry name" value="Elongation factor G"/>
    <property type="match status" value="1"/>
</dbReference>
<dbReference type="CDD" id="cd01434">
    <property type="entry name" value="EFG_mtEFG1_IV"/>
    <property type="match status" value="1"/>
</dbReference>
<dbReference type="GO" id="GO:0003746">
    <property type="term" value="F:translation elongation factor activity"/>
    <property type="evidence" value="ECO:0007669"/>
    <property type="project" value="UniProtKB-KW"/>
</dbReference>
<evidence type="ECO:0000256" key="1">
    <source>
        <dbReference type="ARBA" id="ARBA00005870"/>
    </source>
</evidence>
<dbReference type="PROSITE" id="PS51722">
    <property type="entry name" value="G_TR_2"/>
    <property type="match status" value="1"/>
</dbReference>
<feature type="non-terminal residue" evidence="7">
    <location>
        <position position="1"/>
    </location>
</feature>
<evidence type="ECO:0000259" key="6">
    <source>
        <dbReference type="PROSITE" id="PS51722"/>
    </source>
</evidence>
<dbReference type="InterPro" id="IPR035647">
    <property type="entry name" value="EFG_III/V"/>
</dbReference>